<gene>
    <name evidence="1" type="ORF">HLV39_06235</name>
</gene>
<dbReference type="EMBL" id="JABEVQ010000003">
    <property type="protein sequence ID" value="NWN91088.1"/>
    <property type="molecule type" value="Genomic_DNA"/>
</dbReference>
<dbReference type="AlphaFoldDB" id="A0A851HYR8"/>
<protein>
    <submittedName>
        <fullName evidence="1">Uncharacterized protein</fullName>
    </submittedName>
</protein>
<comment type="caution">
    <text evidence="1">The sequence shown here is derived from an EMBL/GenBank/DDBJ whole genome shotgun (WGS) entry which is preliminary data.</text>
</comment>
<dbReference type="Proteomes" id="UP000536442">
    <property type="component" value="Unassembled WGS sequence"/>
</dbReference>
<sequence length="117" mass="12800">MNVIPEDNEILNSNVSVQEIQGIFGLVMESRGGAKGKSNERNTDYSAALVTILKRLQEQGAGPIKISVVSAKALDIWSAKKRVIKIDGREDITLVFRSVNSLIYCRLNSALPELPTS</sequence>
<accession>A0A851HYR8</accession>
<organism evidence="1 2">
    <name type="scientific">Marinobacter adhaerens</name>
    <dbReference type="NCBI Taxonomy" id="1033846"/>
    <lineage>
        <taxon>Bacteria</taxon>
        <taxon>Pseudomonadati</taxon>
        <taxon>Pseudomonadota</taxon>
        <taxon>Gammaproteobacteria</taxon>
        <taxon>Pseudomonadales</taxon>
        <taxon>Marinobacteraceae</taxon>
        <taxon>Marinobacter</taxon>
    </lineage>
</organism>
<evidence type="ECO:0000313" key="2">
    <source>
        <dbReference type="Proteomes" id="UP000536442"/>
    </source>
</evidence>
<reference evidence="1 2" key="1">
    <citation type="submission" date="2020-03" db="EMBL/GenBank/DDBJ databases">
        <title>Metagenomic, metatranscriptomic, and metabolomic analyses revealed the key microbes and metabolic features during the fermentation of ganjang, Korean traditional soy sauce.</title>
        <authorList>
            <person name="Chun B.H."/>
            <person name="Jeon C.O."/>
        </authorList>
    </citation>
    <scope>NUCLEOTIDE SEQUENCE [LARGE SCALE GENOMIC DNA]</scope>
    <source>
        <strain evidence="1 2">KG14</strain>
    </source>
</reference>
<keyword evidence="2" id="KW-1185">Reference proteome</keyword>
<evidence type="ECO:0000313" key="1">
    <source>
        <dbReference type="EMBL" id="NWN91088.1"/>
    </source>
</evidence>
<proteinExistence type="predicted"/>
<name>A0A851HYR8_9GAMM</name>